<dbReference type="Gene3D" id="3.10.100.10">
    <property type="entry name" value="Mannose-Binding Protein A, subunit A"/>
    <property type="match status" value="1"/>
</dbReference>
<dbReference type="InterPro" id="IPR016187">
    <property type="entry name" value="CTDL_fold"/>
</dbReference>
<keyword evidence="3" id="KW-0732">Signal</keyword>
<gene>
    <name evidence="5" type="ORF">HOLleu_20535</name>
</gene>
<feature type="chain" id="PRO_5040459343" description="C-type lectin domain-containing protein" evidence="3">
    <location>
        <begin position="24"/>
        <end position="318"/>
    </location>
</feature>
<proteinExistence type="predicted"/>
<dbReference type="PROSITE" id="PS50041">
    <property type="entry name" value="C_TYPE_LECTIN_2"/>
    <property type="match status" value="1"/>
</dbReference>
<dbReference type="Proteomes" id="UP001152320">
    <property type="component" value="Chromosome 9"/>
</dbReference>
<evidence type="ECO:0000256" key="1">
    <source>
        <dbReference type="SAM" id="MobiDB-lite"/>
    </source>
</evidence>
<dbReference type="EMBL" id="JAIZAY010000009">
    <property type="protein sequence ID" value="KAJ8036529.1"/>
    <property type="molecule type" value="Genomic_DNA"/>
</dbReference>
<evidence type="ECO:0000313" key="5">
    <source>
        <dbReference type="EMBL" id="KAJ8036529.1"/>
    </source>
</evidence>
<dbReference type="SUPFAM" id="SSF56436">
    <property type="entry name" value="C-type lectin-like"/>
    <property type="match status" value="1"/>
</dbReference>
<evidence type="ECO:0000259" key="4">
    <source>
        <dbReference type="PROSITE" id="PS50041"/>
    </source>
</evidence>
<evidence type="ECO:0000256" key="3">
    <source>
        <dbReference type="SAM" id="SignalP"/>
    </source>
</evidence>
<dbReference type="AlphaFoldDB" id="A0A9Q1C1R5"/>
<protein>
    <recommendedName>
        <fullName evidence="4">C-type lectin domain-containing protein</fullName>
    </recommendedName>
</protein>
<keyword evidence="6" id="KW-1185">Reference proteome</keyword>
<dbReference type="InterPro" id="IPR050111">
    <property type="entry name" value="C-type_lectin/snaclec_domain"/>
</dbReference>
<dbReference type="InterPro" id="IPR001304">
    <property type="entry name" value="C-type_lectin-like"/>
</dbReference>
<keyword evidence="2" id="KW-1133">Transmembrane helix</keyword>
<keyword evidence="2" id="KW-0812">Transmembrane</keyword>
<accession>A0A9Q1C1R5</accession>
<feature type="domain" description="C-type lectin" evidence="4">
    <location>
        <begin position="34"/>
        <end position="147"/>
    </location>
</feature>
<evidence type="ECO:0000256" key="2">
    <source>
        <dbReference type="SAM" id="Phobius"/>
    </source>
</evidence>
<feature type="region of interest" description="Disordered" evidence="1">
    <location>
        <begin position="207"/>
        <end position="318"/>
    </location>
</feature>
<comment type="caution">
    <text evidence="5">The sequence shown here is derived from an EMBL/GenBank/DDBJ whole genome shotgun (WGS) entry which is preliminary data.</text>
</comment>
<feature type="compositionally biased region" description="Basic and acidic residues" evidence="1">
    <location>
        <begin position="231"/>
        <end position="258"/>
    </location>
</feature>
<sequence>MTEKVNCVIILALGLLWFQGVESQRQCETNWIHRSGFCYLFSETLSTVQSDWEDAREDCRERSSNLTTIQSEDIWDWMVTKMTSGGLGKHWIGLRKTGNQFYWDDGTFTDKSNFFWTDDGQSENLNTCVVVAKDGWREELCTEESYYHICYKKGTARDGRVDAVVVTVSILASVFVLFILILLAYYMMPETEAKHEKLEKHVKRFDEQEAKRRRQRKGDLESEVEEAGNVRSKDVEKAHEVDEGRAKKTRKEGSDAESGRSQVGLVKGRTPQKVTVESRGKREENVESGHSKKADVKKNVPGTSSKGYENKAFDNNNE</sequence>
<feature type="compositionally biased region" description="Basic and acidic residues" evidence="1">
    <location>
        <begin position="276"/>
        <end position="298"/>
    </location>
</feature>
<dbReference type="InterPro" id="IPR016186">
    <property type="entry name" value="C-type_lectin-like/link_sf"/>
</dbReference>
<dbReference type="PANTHER" id="PTHR22803">
    <property type="entry name" value="MANNOSE, PHOSPHOLIPASE, LECTIN RECEPTOR RELATED"/>
    <property type="match status" value="1"/>
</dbReference>
<dbReference type="Pfam" id="PF00059">
    <property type="entry name" value="Lectin_C"/>
    <property type="match status" value="1"/>
</dbReference>
<feature type="signal peptide" evidence="3">
    <location>
        <begin position="1"/>
        <end position="23"/>
    </location>
</feature>
<reference evidence="5" key="1">
    <citation type="submission" date="2021-10" db="EMBL/GenBank/DDBJ databases">
        <title>Tropical sea cucumber genome reveals ecological adaptation and Cuvierian tubules defense mechanism.</title>
        <authorList>
            <person name="Chen T."/>
        </authorList>
    </citation>
    <scope>NUCLEOTIDE SEQUENCE</scope>
    <source>
        <strain evidence="5">Nanhai2018</strain>
        <tissue evidence="5">Muscle</tissue>
    </source>
</reference>
<feature type="compositionally biased region" description="Polar residues" evidence="1">
    <location>
        <begin position="301"/>
        <end position="318"/>
    </location>
</feature>
<dbReference type="OrthoDB" id="6345871at2759"/>
<name>A0A9Q1C1R5_HOLLE</name>
<dbReference type="CDD" id="cd00037">
    <property type="entry name" value="CLECT"/>
    <property type="match status" value="1"/>
</dbReference>
<keyword evidence="2" id="KW-0472">Membrane</keyword>
<dbReference type="SMART" id="SM00034">
    <property type="entry name" value="CLECT"/>
    <property type="match status" value="1"/>
</dbReference>
<feature type="transmembrane region" description="Helical" evidence="2">
    <location>
        <begin position="163"/>
        <end position="187"/>
    </location>
</feature>
<evidence type="ECO:0000313" key="6">
    <source>
        <dbReference type="Proteomes" id="UP001152320"/>
    </source>
</evidence>
<organism evidence="5 6">
    <name type="scientific">Holothuria leucospilota</name>
    <name type="common">Black long sea cucumber</name>
    <name type="synonym">Mertensiothuria leucospilota</name>
    <dbReference type="NCBI Taxonomy" id="206669"/>
    <lineage>
        <taxon>Eukaryota</taxon>
        <taxon>Metazoa</taxon>
        <taxon>Echinodermata</taxon>
        <taxon>Eleutherozoa</taxon>
        <taxon>Echinozoa</taxon>
        <taxon>Holothuroidea</taxon>
        <taxon>Aspidochirotacea</taxon>
        <taxon>Aspidochirotida</taxon>
        <taxon>Holothuriidae</taxon>
        <taxon>Holothuria</taxon>
    </lineage>
</organism>